<evidence type="ECO:0000256" key="1">
    <source>
        <dbReference type="ARBA" id="ARBA00001917"/>
    </source>
</evidence>
<comment type="cofactor">
    <cofactor evidence="1 7">
        <name>FMN</name>
        <dbReference type="ChEBI" id="CHEBI:58210"/>
    </cofactor>
</comment>
<dbReference type="Proteomes" id="UP000276776">
    <property type="component" value="Unassembled WGS sequence"/>
</dbReference>
<dbReference type="Gene3D" id="3.20.20.70">
    <property type="entry name" value="Aldolase class I"/>
    <property type="match status" value="1"/>
</dbReference>
<evidence type="ECO:0000313" key="9">
    <source>
        <dbReference type="EMBL" id="VDN01322.1"/>
    </source>
</evidence>
<reference evidence="9 10" key="2">
    <citation type="submission" date="2018-11" db="EMBL/GenBank/DDBJ databases">
        <authorList>
            <consortium name="Pathogen Informatics"/>
        </authorList>
    </citation>
    <scope>NUCLEOTIDE SEQUENCE [LARGE SCALE GENOMIC DNA]</scope>
</reference>
<evidence type="ECO:0000256" key="5">
    <source>
        <dbReference type="ARBA" id="ARBA00023002"/>
    </source>
</evidence>
<accession>A0A0N5CVC1</accession>
<evidence type="ECO:0000256" key="6">
    <source>
        <dbReference type="PIRSR" id="PIRSR006621-1"/>
    </source>
</evidence>
<proteinExistence type="predicted"/>
<evidence type="ECO:0000256" key="3">
    <source>
        <dbReference type="ARBA" id="ARBA00022643"/>
    </source>
</evidence>
<dbReference type="EMBL" id="UYYF01004281">
    <property type="protein sequence ID" value="VDN01322.1"/>
    <property type="molecule type" value="Genomic_DNA"/>
</dbReference>
<name>A0A0N5CVC1_THECL</name>
<dbReference type="InterPro" id="IPR001269">
    <property type="entry name" value="DUS_fam"/>
</dbReference>
<dbReference type="PROSITE" id="PS01136">
    <property type="entry name" value="UPF0034"/>
    <property type="match status" value="1"/>
</dbReference>
<sequence length="276" mass="30729">MVRYSKLPFRMLVRKYSVDVAFTPMIYAKDFVASDKCRSVEFTTCAGDKPTIAQFAANESEEFAVAAMYCQGVDLNCGCPQRHVMKEGYGSSLLTDPVQIADIVATARRRVTKPNFTVKIYYSENDRKTCRRAESAGASFITVHGRTPEQRSELPNYETIKLIKSTLSIPVIANGNIKSYEQALEVARYTQVDGIMSASGLLENPALFAGYSTTPKCCILDWARGFIFLSVEHGCPFDLFHQQLIFMLRSSLSSSEKIIFNGLSSHSANSLEIISF</sequence>
<keyword evidence="7" id="KW-0547">Nucleotide-binding</keyword>
<evidence type="ECO:0000313" key="11">
    <source>
        <dbReference type="WBParaSite" id="TCLT_0000425101-mRNA-1"/>
    </source>
</evidence>
<dbReference type="PANTHER" id="PTHR11082:SF31">
    <property type="entry name" value="TRNA-DIHYDROURIDINE(20A_20B) SYNTHASE [NAD(P)+]-LIKE"/>
    <property type="match status" value="1"/>
</dbReference>
<protein>
    <submittedName>
        <fullName evidence="11">Dus domain-containing protein</fullName>
    </submittedName>
</protein>
<dbReference type="CDD" id="cd02801">
    <property type="entry name" value="DUS_like_FMN"/>
    <property type="match status" value="1"/>
</dbReference>
<gene>
    <name evidence="9" type="ORF">TCLT_LOCUS4240</name>
</gene>
<evidence type="ECO:0000256" key="7">
    <source>
        <dbReference type="PIRSR" id="PIRSR006621-2"/>
    </source>
</evidence>
<keyword evidence="2" id="KW-0285">Flavoprotein</keyword>
<dbReference type="Pfam" id="PF01207">
    <property type="entry name" value="Dus"/>
    <property type="match status" value="1"/>
</dbReference>
<dbReference type="InterPro" id="IPR013785">
    <property type="entry name" value="Aldolase_TIM"/>
</dbReference>
<reference evidence="11" key="1">
    <citation type="submission" date="2017-02" db="UniProtKB">
        <authorList>
            <consortium name="WormBaseParasite"/>
        </authorList>
    </citation>
    <scope>IDENTIFICATION</scope>
</reference>
<dbReference type="PANTHER" id="PTHR11082">
    <property type="entry name" value="TRNA-DIHYDROURIDINE SYNTHASE"/>
    <property type="match status" value="1"/>
</dbReference>
<feature type="binding site" evidence="7">
    <location>
        <position position="119"/>
    </location>
    <ligand>
        <name>FMN</name>
        <dbReference type="ChEBI" id="CHEBI:58210"/>
    </ligand>
</feature>
<dbReference type="InterPro" id="IPR035587">
    <property type="entry name" value="DUS-like_FMN-bd"/>
</dbReference>
<dbReference type="PIRSF" id="PIRSF006621">
    <property type="entry name" value="Dus"/>
    <property type="match status" value="1"/>
</dbReference>
<feature type="binding site" evidence="7">
    <location>
        <position position="54"/>
    </location>
    <ligand>
        <name>FMN</name>
        <dbReference type="ChEBI" id="CHEBI:58210"/>
    </ligand>
</feature>
<dbReference type="SUPFAM" id="SSF51395">
    <property type="entry name" value="FMN-linked oxidoreductases"/>
    <property type="match status" value="1"/>
</dbReference>
<keyword evidence="5" id="KW-0560">Oxidoreductase</keyword>
<feature type="domain" description="DUS-like FMN-binding" evidence="8">
    <location>
        <begin position="1"/>
        <end position="214"/>
    </location>
</feature>
<feature type="active site" description="Proton donor" evidence="6">
    <location>
        <position position="79"/>
    </location>
</feature>
<dbReference type="GO" id="GO:0017150">
    <property type="term" value="F:tRNA dihydrouridine synthase activity"/>
    <property type="evidence" value="ECO:0007669"/>
    <property type="project" value="InterPro"/>
</dbReference>
<dbReference type="GO" id="GO:0050660">
    <property type="term" value="F:flavin adenine dinucleotide binding"/>
    <property type="evidence" value="ECO:0007669"/>
    <property type="project" value="InterPro"/>
</dbReference>
<dbReference type="AlphaFoldDB" id="A0A0N5CVC1"/>
<dbReference type="OMA" id="QRPHHDI"/>
<dbReference type="InterPro" id="IPR018517">
    <property type="entry name" value="tRNA_hU_synthase_CS"/>
</dbReference>
<organism evidence="11">
    <name type="scientific">Thelazia callipaeda</name>
    <name type="common">Oriental eyeworm</name>
    <name type="synonym">Parasitic nematode</name>
    <dbReference type="NCBI Taxonomy" id="103827"/>
    <lineage>
        <taxon>Eukaryota</taxon>
        <taxon>Metazoa</taxon>
        <taxon>Ecdysozoa</taxon>
        <taxon>Nematoda</taxon>
        <taxon>Chromadorea</taxon>
        <taxon>Rhabditida</taxon>
        <taxon>Spirurina</taxon>
        <taxon>Spiruromorpha</taxon>
        <taxon>Thelazioidea</taxon>
        <taxon>Thelaziidae</taxon>
        <taxon>Thelazia</taxon>
    </lineage>
</organism>
<keyword evidence="4" id="KW-0819">tRNA processing</keyword>
<dbReference type="STRING" id="103827.A0A0N5CVC1"/>
<keyword evidence="3 7" id="KW-0288">FMN</keyword>
<feature type="binding site" evidence="7">
    <location>
        <position position="144"/>
    </location>
    <ligand>
        <name>FMN</name>
        <dbReference type="ChEBI" id="CHEBI:58210"/>
    </ligand>
</feature>
<dbReference type="OrthoDB" id="9977870at2759"/>
<evidence type="ECO:0000259" key="8">
    <source>
        <dbReference type="Pfam" id="PF01207"/>
    </source>
</evidence>
<keyword evidence="10" id="KW-1185">Reference proteome</keyword>
<dbReference type="WBParaSite" id="TCLT_0000425101-mRNA-1">
    <property type="protein sequence ID" value="TCLT_0000425101-mRNA-1"/>
    <property type="gene ID" value="TCLT_0000425101"/>
</dbReference>
<evidence type="ECO:0000313" key="10">
    <source>
        <dbReference type="Proteomes" id="UP000276776"/>
    </source>
</evidence>
<evidence type="ECO:0000256" key="4">
    <source>
        <dbReference type="ARBA" id="ARBA00022694"/>
    </source>
</evidence>
<evidence type="ECO:0000256" key="2">
    <source>
        <dbReference type="ARBA" id="ARBA00022630"/>
    </source>
</evidence>